<evidence type="ECO:0000256" key="1">
    <source>
        <dbReference type="ARBA" id="ARBA00023136"/>
    </source>
</evidence>
<dbReference type="EMBL" id="MKGL01000690">
    <property type="protein sequence ID" value="RNE96434.1"/>
    <property type="molecule type" value="Genomic_DNA"/>
</dbReference>
<evidence type="ECO:0000256" key="3">
    <source>
        <dbReference type="ARBA" id="ARBA00046271"/>
    </source>
</evidence>
<dbReference type="Pfam" id="PF05648">
    <property type="entry name" value="PEX11"/>
    <property type="match status" value="1"/>
</dbReference>
<dbReference type="AlphaFoldDB" id="A0A3R7MWK0"/>
<evidence type="ECO:0000313" key="6">
    <source>
        <dbReference type="Proteomes" id="UP000283634"/>
    </source>
</evidence>
<dbReference type="Proteomes" id="UP000283634">
    <property type="component" value="Unassembled WGS sequence"/>
</dbReference>
<dbReference type="PANTHER" id="PTHR42266">
    <property type="entry name" value="GIM5B PROTEIN"/>
    <property type="match status" value="1"/>
</dbReference>
<comment type="subcellular location">
    <subcellularLocation>
        <location evidence="3">Peroxisome membrane</location>
    </subcellularLocation>
</comment>
<evidence type="ECO:0000256" key="4">
    <source>
        <dbReference type="SAM" id="Phobius"/>
    </source>
</evidence>
<keyword evidence="4" id="KW-0812">Transmembrane</keyword>
<dbReference type="InterPro" id="IPR008733">
    <property type="entry name" value="PEX11"/>
</dbReference>
<comment type="caution">
    <text evidence="5">The sequence shown here is derived from an EMBL/GenBank/DDBJ whole genome shotgun (WGS) entry which is preliminary data.</text>
</comment>
<dbReference type="OrthoDB" id="269398at2759"/>
<keyword evidence="1 4" id="KW-0472">Membrane</keyword>
<reference evidence="5 6" key="1">
    <citation type="journal article" date="2018" name="BMC Genomics">
        <title>Genomic comparison of Trypanosoma conorhini and Trypanosoma rangeli to Trypanosoma cruzi strains of high and low virulence.</title>
        <authorList>
            <person name="Bradwell K.R."/>
            <person name="Koparde V.N."/>
            <person name="Matveyev A.V."/>
            <person name="Serrano M.G."/>
            <person name="Alves J.M."/>
            <person name="Parikh H."/>
            <person name="Huang B."/>
            <person name="Lee V."/>
            <person name="Espinosa-Alvarez O."/>
            <person name="Ortiz P.A."/>
            <person name="Costa-Martins A.G."/>
            <person name="Teixeira M.M."/>
            <person name="Buck G.A."/>
        </authorList>
    </citation>
    <scope>NUCLEOTIDE SEQUENCE [LARGE SCALE GENOMIC DNA]</scope>
    <source>
        <strain evidence="5 6">AM80</strain>
    </source>
</reference>
<protein>
    <submittedName>
        <fullName evidence="5">Gim5A protein</fullName>
    </submittedName>
</protein>
<sequence length="245" mass="26654">MSAFAHAYLSDTWNRDKVMAIVQFLPMALEGPVRNAGCDSLAVSLGNLSKMADAYRAVTRLSLVLNALSSKTLTALAKPGEDAFVRRLDQVSHAFHIGFCLNEHTAVLAGRGVFNSGLARLGGVAVLCWFYTLVVGLVRQVYLLAKHSPNGPCKVLMPGDANDTKVVPYTHEECKRAVVNLVKLSLFTVFSMTCLPDGKPQLLQEPCSFLMPLHQLVRALAPNKLNLSDTVRGLFAVTASLCDFY</sequence>
<proteinExistence type="predicted"/>
<organism evidence="5 6">
    <name type="scientific">Trypanosoma rangeli</name>
    <dbReference type="NCBI Taxonomy" id="5698"/>
    <lineage>
        <taxon>Eukaryota</taxon>
        <taxon>Discoba</taxon>
        <taxon>Euglenozoa</taxon>
        <taxon>Kinetoplastea</taxon>
        <taxon>Metakinetoplastina</taxon>
        <taxon>Trypanosomatida</taxon>
        <taxon>Trypanosomatidae</taxon>
        <taxon>Trypanosoma</taxon>
        <taxon>Herpetosoma</taxon>
    </lineage>
</organism>
<evidence type="ECO:0000256" key="2">
    <source>
        <dbReference type="ARBA" id="ARBA00023140"/>
    </source>
</evidence>
<dbReference type="OMA" id="MTCIPKG"/>
<dbReference type="GO" id="GO:0016559">
    <property type="term" value="P:peroxisome fission"/>
    <property type="evidence" value="ECO:0007669"/>
    <property type="project" value="InterPro"/>
</dbReference>
<evidence type="ECO:0000313" key="5">
    <source>
        <dbReference type="EMBL" id="RNE96434.1"/>
    </source>
</evidence>
<keyword evidence="6" id="KW-1185">Reference proteome</keyword>
<accession>A0A3R7MWK0</accession>
<keyword evidence="2" id="KW-0576">Peroxisome</keyword>
<dbReference type="GeneID" id="40333755"/>
<dbReference type="RefSeq" id="XP_029233679.1">
    <property type="nucleotide sequence ID" value="XM_029386484.1"/>
</dbReference>
<gene>
    <name evidence="5" type="ORF">TraAM80_09822</name>
</gene>
<feature type="transmembrane region" description="Helical" evidence="4">
    <location>
        <begin position="118"/>
        <end position="138"/>
    </location>
</feature>
<name>A0A3R7MWK0_TRYRA</name>
<dbReference type="PANTHER" id="PTHR42266:SF1">
    <property type="entry name" value="GIM5B PROTEIN"/>
    <property type="match status" value="1"/>
</dbReference>
<keyword evidence="4" id="KW-1133">Transmembrane helix</keyword>
<dbReference type="GO" id="GO:0005778">
    <property type="term" value="C:peroxisomal membrane"/>
    <property type="evidence" value="ECO:0007669"/>
    <property type="project" value="UniProtKB-SubCell"/>
</dbReference>